<evidence type="ECO:0000313" key="3">
    <source>
        <dbReference type="Proteomes" id="UP000233786"/>
    </source>
</evidence>
<keyword evidence="1" id="KW-0472">Membrane</keyword>
<proteinExistence type="predicted"/>
<dbReference type="AlphaFoldDB" id="A0A2N3XVJ7"/>
<sequence>MTYSQTAPPATGAPSTLKKPGTLLVLVVISAISALSGLIGAIYVFAGGRGLAESYATNLVTSNPEVFDLDTVMETTGTDSAQDVIELAKSVDMWDSVVSIAHAEMIFKGFLLIAFAAPLLLFTLFALKGATWARVLITSFAILSLFGDLATAFGYGPQLLNITGFVGLPTAIIAVVLCWLPANNRYAKARKLAA</sequence>
<feature type="transmembrane region" description="Helical" evidence="1">
    <location>
        <begin position="23"/>
        <end position="46"/>
    </location>
</feature>
<reference evidence="2" key="1">
    <citation type="submission" date="2017-12" db="EMBL/GenBank/DDBJ databases">
        <title>Sequencing the genomes of 1000 Actinobacteria strains.</title>
        <authorList>
            <person name="Klenk H.-P."/>
        </authorList>
    </citation>
    <scope>NUCLEOTIDE SEQUENCE [LARGE SCALE GENOMIC DNA]</scope>
    <source>
        <strain evidence="2">DSM 44228</strain>
    </source>
</reference>
<dbReference type="Proteomes" id="UP000233786">
    <property type="component" value="Unassembled WGS sequence"/>
</dbReference>
<dbReference type="RefSeq" id="WP_101376447.1">
    <property type="nucleotide sequence ID" value="NZ_CP061007.1"/>
</dbReference>
<evidence type="ECO:0000256" key="1">
    <source>
        <dbReference type="SAM" id="Phobius"/>
    </source>
</evidence>
<keyword evidence="1" id="KW-0812">Transmembrane</keyword>
<protein>
    <submittedName>
        <fullName evidence="2">Uncharacterized protein</fullName>
    </submittedName>
</protein>
<accession>A0A2N3XVJ7</accession>
<evidence type="ECO:0000313" key="2">
    <source>
        <dbReference type="EMBL" id="PKW14686.1"/>
    </source>
</evidence>
<organism evidence="2 3">
    <name type="scientific">Saccharopolyspora spinosa</name>
    <dbReference type="NCBI Taxonomy" id="60894"/>
    <lineage>
        <taxon>Bacteria</taxon>
        <taxon>Bacillati</taxon>
        <taxon>Actinomycetota</taxon>
        <taxon>Actinomycetes</taxon>
        <taxon>Pseudonocardiales</taxon>
        <taxon>Pseudonocardiaceae</taxon>
        <taxon>Saccharopolyspora</taxon>
    </lineage>
</organism>
<keyword evidence="1" id="KW-1133">Transmembrane helix</keyword>
<dbReference type="EMBL" id="PJNB01000001">
    <property type="protein sequence ID" value="PKW14686.1"/>
    <property type="molecule type" value="Genomic_DNA"/>
</dbReference>
<keyword evidence="3" id="KW-1185">Reference proteome</keyword>
<name>A0A2N3XVJ7_SACSN</name>
<gene>
    <name evidence="2" type="ORF">A8926_2320</name>
</gene>
<comment type="caution">
    <text evidence="2">The sequence shown here is derived from an EMBL/GenBank/DDBJ whole genome shotgun (WGS) entry which is preliminary data.</text>
</comment>
<feature type="transmembrane region" description="Helical" evidence="1">
    <location>
        <begin position="134"/>
        <end position="156"/>
    </location>
</feature>
<feature type="transmembrane region" description="Helical" evidence="1">
    <location>
        <begin position="162"/>
        <end position="182"/>
    </location>
</feature>
<dbReference type="OrthoDB" id="3700685at2"/>
<feature type="transmembrane region" description="Helical" evidence="1">
    <location>
        <begin position="105"/>
        <end position="127"/>
    </location>
</feature>